<keyword evidence="9" id="KW-1185">Reference proteome</keyword>
<evidence type="ECO:0000259" key="4">
    <source>
        <dbReference type="Pfam" id="PF25876"/>
    </source>
</evidence>
<dbReference type="PANTHER" id="PTHR30158:SF3">
    <property type="entry name" value="MULTIDRUG EFFLUX PUMP SUBUNIT ACRA-RELATED"/>
    <property type="match status" value="1"/>
</dbReference>
<dbReference type="Gene3D" id="2.40.420.20">
    <property type="match status" value="1"/>
</dbReference>
<dbReference type="RefSeq" id="WP_136862444.1">
    <property type="nucleotide sequence ID" value="NZ_SWCJ01000003.1"/>
</dbReference>
<feature type="domain" description="Multidrug resistance protein MdtA-like beta-barrel" evidence="6">
    <location>
        <begin position="209"/>
        <end position="297"/>
    </location>
</feature>
<accession>A0A4U1BSX0</accession>
<dbReference type="Gene3D" id="1.10.287.470">
    <property type="entry name" value="Helix hairpin bin"/>
    <property type="match status" value="1"/>
</dbReference>
<dbReference type="GO" id="GO:0005886">
    <property type="term" value="C:plasma membrane"/>
    <property type="evidence" value="ECO:0007669"/>
    <property type="project" value="UniProtKB-SubCell"/>
</dbReference>
<dbReference type="OrthoDB" id="9800613at2"/>
<evidence type="ECO:0000256" key="3">
    <source>
        <dbReference type="SAM" id="Coils"/>
    </source>
</evidence>
<evidence type="ECO:0000259" key="6">
    <source>
        <dbReference type="Pfam" id="PF25944"/>
    </source>
</evidence>
<keyword evidence="3" id="KW-0175">Coiled coil</keyword>
<feature type="domain" description="Multidrug resistance protein MdtA-like C-terminal permuted SH3" evidence="7">
    <location>
        <begin position="302"/>
        <end position="363"/>
    </location>
</feature>
<gene>
    <name evidence="8" type="ORF">FCL42_05760</name>
</gene>
<dbReference type="SUPFAM" id="SSF111369">
    <property type="entry name" value="HlyD-like secretion proteins"/>
    <property type="match status" value="1"/>
</dbReference>
<protein>
    <submittedName>
        <fullName evidence="8">Efflux RND transporter periplasmic adaptor subunit</fullName>
    </submittedName>
</protein>
<dbReference type="Pfam" id="PF25967">
    <property type="entry name" value="RND-MFP_C"/>
    <property type="match status" value="1"/>
</dbReference>
<dbReference type="Pfam" id="PF25917">
    <property type="entry name" value="BSH_RND"/>
    <property type="match status" value="1"/>
</dbReference>
<evidence type="ECO:0000313" key="8">
    <source>
        <dbReference type="EMBL" id="TKB56640.1"/>
    </source>
</evidence>
<dbReference type="InterPro" id="IPR058625">
    <property type="entry name" value="MdtA-like_BSH"/>
</dbReference>
<evidence type="ECO:0000259" key="5">
    <source>
        <dbReference type="Pfam" id="PF25917"/>
    </source>
</evidence>
<feature type="domain" description="Multidrug resistance protein MdtA-like barrel-sandwich hybrid" evidence="5">
    <location>
        <begin position="64"/>
        <end position="204"/>
    </location>
</feature>
<dbReference type="Proteomes" id="UP000305675">
    <property type="component" value="Unassembled WGS sequence"/>
</dbReference>
<evidence type="ECO:0000313" key="9">
    <source>
        <dbReference type="Proteomes" id="UP000305675"/>
    </source>
</evidence>
<evidence type="ECO:0000256" key="2">
    <source>
        <dbReference type="ARBA" id="ARBA00009477"/>
    </source>
</evidence>
<dbReference type="GO" id="GO:0015562">
    <property type="term" value="F:efflux transmembrane transporter activity"/>
    <property type="evidence" value="ECO:0007669"/>
    <property type="project" value="InterPro"/>
</dbReference>
<evidence type="ECO:0000256" key="1">
    <source>
        <dbReference type="ARBA" id="ARBA00004519"/>
    </source>
</evidence>
<feature type="coiled-coil region" evidence="3">
    <location>
        <begin position="103"/>
        <end position="130"/>
    </location>
</feature>
<comment type="caution">
    <text evidence="8">The sequence shown here is derived from an EMBL/GenBank/DDBJ whole genome shotgun (WGS) entry which is preliminary data.</text>
</comment>
<dbReference type="InterPro" id="IPR006143">
    <property type="entry name" value="RND_pump_MFP"/>
</dbReference>
<dbReference type="FunFam" id="2.40.420.20:FF:000001">
    <property type="entry name" value="Efflux RND transporter periplasmic adaptor subunit"/>
    <property type="match status" value="1"/>
</dbReference>
<sequence>MRQKLTIATVIATALFIVGCESPEQQAQAPTGPQSVPVDAVKLEATSQTISLELPGRSRAYMEAEVRPQVNGIIEARTFVEGGEVTQGQPLYQIDAAPYEAALVSAKADLERAKASMASAKATAARYKELVKTNSVSEQDFDQAEATYLEAKASVAMAKAAINTAEINLEYTKVKAPISGRIGKSEVTPGALVGVGQAQSMATISQLDPINIEIVQSSTEMLRLKQRIANGSLIQPANADVRLLLEDGTPYQYPGKLQFAEVTVNQDMGTVLLRAEFPNPDGLLLPGMFVRTILNVGTAPEAILVPQKAIARDPKGHGVAMVVTADNTVESRTVETAEAVDHQWLVTKGLEAGDTVIVSGLQKVRPGAQVTANLVNEAQAKAE</sequence>
<dbReference type="NCBIfam" id="TIGR01730">
    <property type="entry name" value="RND_mfp"/>
    <property type="match status" value="1"/>
</dbReference>
<dbReference type="Pfam" id="PF25944">
    <property type="entry name" value="Beta-barrel_RND"/>
    <property type="match status" value="1"/>
</dbReference>
<dbReference type="PANTHER" id="PTHR30158">
    <property type="entry name" value="ACRA/E-RELATED COMPONENT OF DRUG EFFLUX TRANSPORTER"/>
    <property type="match status" value="1"/>
</dbReference>
<reference evidence="8 9" key="1">
    <citation type="submission" date="2019-04" db="EMBL/GenBank/DDBJ databases">
        <authorList>
            <person name="Hwang J.C."/>
        </authorList>
    </citation>
    <scope>NUCLEOTIDE SEQUENCE [LARGE SCALE GENOMIC DNA]</scope>
    <source>
        <strain evidence="8 9">IMCC35002</strain>
    </source>
</reference>
<name>A0A4U1BSX0_9GAMM</name>
<dbReference type="Pfam" id="PF25876">
    <property type="entry name" value="HH_MFP_RND"/>
    <property type="match status" value="1"/>
</dbReference>
<comment type="similarity">
    <text evidence="2">Belongs to the membrane fusion protein (MFP) (TC 8.A.1) family.</text>
</comment>
<organism evidence="8 9">
    <name type="scientific">Ferrimonas aestuarii</name>
    <dbReference type="NCBI Taxonomy" id="2569539"/>
    <lineage>
        <taxon>Bacteria</taxon>
        <taxon>Pseudomonadati</taxon>
        <taxon>Pseudomonadota</taxon>
        <taxon>Gammaproteobacteria</taxon>
        <taxon>Alteromonadales</taxon>
        <taxon>Ferrimonadaceae</taxon>
        <taxon>Ferrimonas</taxon>
    </lineage>
</organism>
<dbReference type="GO" id="GO:0046677">
    <property type="term" value="P:response to antibiotic"/>
    <property type="evidence" value="ECO:0007669"/>
    <property type="project" value="TreeGrafter"/>
</dbReference>
<feature type="domain" description="Multidrug resistance protein MdtA-like alpha-helical hairpin" evidence="4">
    <location>
        <begin position="103"/>
        <end position="172"/>
    </location>
</feature>
<dbReference type="Gene3D" id="2.40.30.170">
    <property type="match status" value="1"/>
</dbReference>
<dbReference type="InterPro" id="IPR058626">
    <property type="entry name" value="MdtA-like_b-barrel"/>
</dbReference>
<dbReference type="InterPro" id="IPR058624">
    <property type="entry name" value="MdtA-like_HH"/>
</dbReference>
<dbReference type="InterPro" id="IPR058627">
    <property type="entry name" value="MdtA-like_C"/>
</dbReference>
<evidence type="ECO:0000259" key="7">
    <source>
        <dbReference type="Pfam" id="PF25967"/>
    </source>
</evidence>
<dbReference type="AlphaFoldDB" id="A0A4U1BSX0"/>
<dbReference type="Gene3D" id="2.40.50.100">
    <property type="match status" value="1"/>
</dbReference>
<dbReference type="EMBL" id="SWCJ01000003">
    <property type="protein sequence ID" value="TKB56640.1"/>
    <property type="molecule type" value="Genomic_DNA"/>
</dbReference>
<dbReference type="PROSITE" id="PS51257">
    <property type="entry name" value="PROKAR_LIPOPROTEIN"/>
    <property type="match status" value="1"/>
</dbReference>
<comment type="subcellular location">
    <subcellularLocation>
        <location evidence="1">Cell inner membrane</location>
        <topology evidence="1">Lipid-anchor</topology>
    </subcellularLocation>
</comment>
<proteinExistence type="inferred from homology"/>